<gene>
    <name evidence="8" type="ORF">D2T29_13205</name>
    <name evidence="7" type="ORF">D2T30_07990</name>
    <name evidence="9" type="ORF">D2T31_04385</name>
    <name evidence="6" type="ORF">D2T33_10015</name>
</gene>
<accession>A0A443JMF7</accession>
<dbReference type="PANTHER" id="PTHR12629">
    <property type="entry name" value="DIPHOSPHOINOSITOL POLYPHOSPHATE PHOSPHOHYDROLASE"/>
    <property type="match status" value="1"/>
</dbReference>
<keyword evidence="4" id="KW-0460">Magnesium</keyword>
<feature type="domain" description="Nudix hydrolase" evidence="5">
    <location>
        <begin position="17"/>
        <end position="148"/>
    </location>
</feature>
<evidence type="ECO:0000313" key="11">
    <source>
        <dbReference type="Proteomes" id="UP000284476"/>
    </source>
</evidence>
<protein>
    <submittedName>
        <fullName evidence="6">NUDIX hydrolase</fullName>
    </submittedName>
</protein>
<dbReference type="AlphaFoldDB" id="A0A443IVA4"/>
<dbReference type="Proteomes" id="UP000285295">
    <property type="component" value="Unassembled WGS sequence"/>
</dbReference>
<dbReference type="GO" id="GO:0016462">
    <property type="term" value="F:pyrophosphatase activity"/>
    <property type="evidence" value="ECO:0007669"/>
    <property type="project" value="InterPro"/>
</dbReference>
<organism evidence="6 13">
    <name type="scientific">Paenirhodobacter populi</name>
    <dbReference type="NCBI Taxonomy" id="2306993"/>
    <lineage>
        <taxon>Bacteria</taxon>
        <taxon>Pseudomonadati</taxon>
        <taxon>Pseudomonadota</taxon>
        <taxon>Alphaproteobacteria</taxon>
        <taxon>Rhodobacterales</taxon>
        <taxon>Rhodobacter group</taxon>
        <taxon>Paenirhodobacter</taxon>
    </lineage>
</organism>
<reference evidence="10 11" key="2">
    <citation type="submission" date="2019-01" db="EMBL/GenBank/DDBJ databases">
        <authorList>
            <person name="Li Y."/>
        </authorList>
    </citation>
    <scope>NUCLEOTIDE SEQUENCE [LARGE SCALE GENOMIC DNA]</scope>
    <source>
        <strain evidence="8 10">07D10-4-3</strain>
        <strain evidence="6 13">2D-5</strain>
        <strain evidence="9 12">D19-10-3-21</strain>
        <strain evidence="7 11">SK2B-1</strain>
    </source>
</reference>
<evidence type="ECO:0000256" key="3">
    <source>
        <dbReference type="ARBA" id="ARBA00022801"/>
    </source>
</evidence>
<name>A0A443IVA4_9RHOB</name>
<comment type="cofactor">
    <cofactor evidence="1">
        <name>Mg(2+)</name>
        <dbReference type="ChEBI" id="CHEBI:18420"/>
    </cofactor>
</comment>
<keyword evidence="2" id="KW-0479">Metal-binding</keyword>
<evidence type="ECO:0000313" key="6">
    <source>
        <dbReference type="EMBL" id="RWR12016.1"/>
    </source>
</evidence>
<dbReference type="RefSeq" id="WP_128181365.1">
    <property type="nucleotide sequence ID" value="NZ_JBHRSO010000055.1"/>
</dbReference>
<dbReference type="InterPro" id="IPR000086">
    <property type="entry name" value="NUDIX_hydrolase_dom"/>
</dbReference>
<dbReference type="Proteomes" id="UP000284451">
    <property type="component" value="Unassembled WGS sequence"/>
</dbReference>
<dbReference type="PROSITE" id="PS51462">
    <property type="entry name" value="NUDIX"/>
    <property type="match status" value="1"/>
</dbReference>
<accession>A0A443KFZ0</accession>
<dbReference type="SUPFAM" id="SSF55811">
    <property type="entry name" value="Nudix"/>
    <property type="match status" value="1"/>
</dbReference>
<evidence type="ECO:0000256" key="4">
    <source>
        <dbReference type="ARBA" id="ARBA00022842"/>
    </source>
</evidence>
<dbReference type="EMBL" id="SAUY01000017">
    <property type="protein sequence ID" value="RWR30126.1"/>
    <property type="molecule type" value="Genomic_DNA"/>
</dbReference>
<evidence type="ECO:0000313" key="8">
    <source>
        <dbReference type="EMBL" id="RWR30126.1"/>
    </source>
</evidence>
<dbReference type="InterPro" id="IPR015797">
    <property type="entry name" value="NUDIX_hydrolase-like_dom_sf"/>
</dbReference>
<dbReference type="EMBL" id="SAUZ01000008">
    <property type="protein sequence ID" value="RWR21664.1"/>
    <property type="molecule type" value="Genomic_DNA"/>
</dbReference>
<reference evidence="10 11" key="1">
    <citation type="submission" date="2019-01" db="EMBL/GenBank/DDBJ databases">
        <title>Sinorhodobacter populi sp. nov. isolated from the symptomatic bark tissue of Populus euramericana canker.</title>
        <authorList>
            <person name="Xu G."/>
        </authorList>
    </citation>
    <scope>NUCLEOTIDE SEQUENCE [LARGE SCALE GENOMIC DNA]</scope>
    <source>
        <strain evidence="8 10">07D10-4-3</strain>
        <strain evidence="6 13">2D-5</strain>
        <strain evidence="9 12">D19-10-3-21</strain>
        <strain evidence="7 11">SK2B-1</strain>
    </source>
</reference>
<evidence type="ECO:0000313" key="10">
    <source>
        <dbReference type="Proteomes" id="UP000284451"/>
    </source>
</evidence>
<accession>A0A443KBP1</accession>
<evidence type="ECO:0000259" key="5">
    <source>
        <dbReference type="PROSITE" id="PS51462"/>
    </source>
</evidence>
<accession>A0A443IVA4</accession>
<dbReference type="OrthoDB" id="7066910at2"/>
<comment type="caution">
    <text evidence="6">The sequence shown here is derived from an EMBL/GenBank/DDBJ whole genome shotgun (WGS) entry which is preliminary data.</text>
</comment>
<proteinExistence type="predicted"/>
<dbReference type="Proteomes" id="UP000285710">
    <property type="component" value="Unassembled WGS sequence"/>
</dbReference>
<evidence type="ECO:0000313" key="13">
    <source>
        <dbReference type="Proteomes" id="UP000285710"/>
    </source>
</evidence>
<dbReference type="PANTHER" id="PTHR12629:SF0">
    <property type="entry name" value="DIPHOSPHOINOSITOL-POLYPHOSPHATE DIPHOSPHATASE"/>
    <property type="match status" value="1"/>
</dbReference>
<evidence type="ECO:0000313" key="9">
    <source>
        <dbReference type="EMBL" id="RWR31646.1"/>
    </source>
</evidence>
<dbReference type="InterPro" id="IPR047198">
    <property type="entry name" value="DDP-like_NUDIX"/>
</dbReference>
<dbReference type="GO" id="GO:0046872">
    <property type="term" value="F:metal ion binding"/>
    <property type="evidence" value="ECO:0007669"/>
    <property type="project" value="UniProtKB-KW"/>
</dbReference>
<evidence type="ECO:0000313" key="7">
    <source>
        <dbReference type="EMBL" id="RWR21664.1"/>
    </source>
</evidence>
<dbReference type="EMBL" id="SAUW01000009">
    <property type="protein sequence ID" value="RWR12016.1"/>
    <property type="molecule type" value="Genomic_DNA"/>
</dbReference>
<keyword evidence="13" id="KW-1185">Reference proteome</keyword>
<evidence type="ECO:0000256" key="1">
    <source>
        <dbReference type="ARBA" id="ARBA00001946"/>
    </source>
</evidence>
<dbReference type="Gene3D" id="3.90.79.10">
    <property type="entry name" value="Nucleoside Triphosphate Pyrophosphohydrolase"/>
    <property type="match status" value="1"/>
</dbReference>
<evidence type="ECO:0000313" key="12">
    <source>
        <dbReference type="Proteomes" id="UP000285295"/>
    </source>
</evidence>
<dbReference type="Proteomes" id="UP000284476">
    <property type="component" value="Unassembled WGS sequence"/>
</dbReference>
<evidence type="ECO:0000256" key="2">
    <source>
        <dbReference type="ARBA" id="ARBA00022723"/>
    </source>
</evidence>
<dbReference type="GO" id="GO:0005737">
    <property type="term" value="C:cytoplasm"/>
    <property type="evidence" value="ECO:0007669"/>
    <property type="project" value="TreeGrafter"/>
</dbReference>
<dbReference type="EMBL" id="SAUX01000003">
    <property type="protein sequence ID" value="RWR31646.1"/>
    <property type="molecule type" value="Genomic_DNA"/>
</dbReference>
<dbReference type="CDD" id="cd04666">
    <property type="entry name" value="NUDIX_DIPP2_like_Nudt4"/>
    <property type="match status" value="1"/>
</dbReference>
<keyword evidence="3 6" id="KW-0378">Hydrolase</keyword>
<sequence length="148" mass="16859">MKFERKLELLRDSRGVEPIQFAALCLRRKAGRNEVLMITSRDTGRWILPKGWRMDDRSEGETALTEAWEEAGVIGKVAGPPIGSYASQKMLLENQPMPCRVEVHPIHVDKLAARYPEKGQRRRKWISAKKAAKLVSEPELADILRGLR</sequence>